<comment type="caution">
    <text evidence="1">The sequence shown here is derived from an EMBL/GenBank/DDBJ whole genome shotgun (WGS) entry which is preliminary data.</text>
</comment>
<dbReference type="Proteomes" id="UP001596200">
    <property type="component" value="Unassembled WGS sequence"/>
</dbReference>
<evidence type="ECO:0000313" key="1">
    <source>
        <dbReference type="EMBL" id="MFC5918632.1"/>
    </source>
</evidence>
<organism evidence="1 2">
    <name type="scientific">Streptomyces pulveraceus</name>
    <dbReference type="NCBI Taxonomy" id="68258"/>
    <lineage>
        <taxon>Bacteria</taxon>
        <taxon>Bacillati</taxon>
        <taxon>Actinomycetota</taxon>
        <taxon>Actinomycetes</taxon>
        <taxon>Kitasatosporales</taxon>
        <taxon>Streptomycetaceae</taxon>
        <taxon>Streptomyces</taxon>
    </lineage>
</organism>
<protein>
    <submittedName>
        <fullName evidence="1">Uncharacterized protein</fullName>
    </submittedName>
</protein>
<reference evidence="2" key="1">
    <citation type="journal article" date="2019" name="Int. J. Syst. Evol. Microbiol.">
        <title>The Global Catalogue of Microorganisms (GCM) 10K type strain sequencing project: providing services to taxonomists for standard genome sequencing and annotation.</title>
        <authorList>
            <consortium name="The Broad Institute Genomics Platform"/>
            <consortium name="The Broad Institute Genome Sequencing Center for Infectious Disease"/>
            <person name="Wu L."/>
            <person name="Ma J."/>
        </authorList>
    </citation>
    <scope>NUCLEOTIDE SEQUENCE [LARGE SCALE GENOMIC DNA]</scope>
    <source>
        <strain evidence="2">JCM 4147</strain>
    </source>
</reference>
<gene>
    <name evidence="1" type="ORF">ACFP1B_35160</name>
</gene>
<dbReference type="EMBL" id="JBHSPU010000042">
    <property type="protein sequence ID" value="MFC5918632.1"/>
    <property type="molecule type" value="Genomic_DNA"/>
</dbReference>
<sequence>MGFYDLRCAVTGISLRGTDAVAVGLMAAEDAYRPVTLGITGCYNRLGSIDGIEEDLNTELVFAYFSRSARSGDFIMDAEYADAYGDPPRDVEALLGYFERNVSDSSEECPAATLSGRRVFSALVARPVWNALADAFAPAGGTPETWCGEVFGDAPEPEETYRGRHAELVHHIRALTAVNRFLGARGTGWSLPDDGETGGQHFGSEMREFLDAARARFQNVPSVLGALDAYAGGVGELLEDN</sequence>
<accession>A0ABW1GYA3</accession>
<proteinExistence type="predicted"/>
<name>A0ABW1GYA3_9ACTN</name>
<evidence type="ECO:0000313" key="2">
    <source>
        <dbReference type="Proteomes" id="UP001596200"/>
    </source>
</evidence>
<dbReference type="RefSeq" id="WP_344516773.1">
    <property type="nucleotide sequence ID" value="NZ_BAAATU010000043.1"/>
</dbReference>
<keyword evidence="2" id="KW-1185">Reference proteome</keyword>